<dbReference type="InterPro" id="IPR020472">
    <property type="entry name" value="WD40_PAC1"/>
</dbReference>
<reference evidence="5" key="1">
    <citation type="journal article" date="2012" name="Science">
        <title>The Paleozoic origin of enzymatic lignin decomposition reconstructed from 31 fungal genomes.</title>
        <authorList>
            <person name="Floudas D."/>
            <person name="Binder M."/>
            <person name="Riley R."/>
            <person name="Barry K."/>
            <person name="Blanchette R.A."/>
            <person name="Henrissat B."/>
            <person name="Martinez A.T."/>
            <person name="Otillar R."/>
            <person name="Spatafora J.W."/>
            <person name="Yadav J.S."/>
            <person name="Aerts A."/>
            <person name="Benoit I."/>
            <person name="Boyd A."/>
            <person name="Carlson A."/>
            <person name="Copeland A."/>
            <person name="Coutinho P.M."/>
            <person name="de Vries R.P."/>
            <person name="Ferreira P."/>
            <person name="Findley K."/>
            <person name="Foster B."/>
            <person name="Gaskell J."/>
            <person name="Glotzer D."/>
            <person name="Gorecki P."/>
            <person name="Heitman J."/>
            <person name="Hesse C."/>
            <person name="Hori C."/>
            <person name="Igarashi K."/>
            <person name="Jurgens J.A."/>
            <person name="Kallen N."/>
            <person name="Kersten P."/>
            <person name="Kohler A."/>
            <person name="Kuees U."/>
            <person name="Kumar T.K.A."/>
            <person name="Kuo A."/>
            <person name="LaButti K."/>
            <person name="Larrondo L.F."/>
            <person name="Lindquist E."/>
            <person name="Ling A."/>
            <person name="Lombard V."/>
            <person name="Lucas S."/>
            <person name="Lundell T."/>
            <person name="Martin R."/>
            <person name="McLaughlin D.J."/>
            <person name="Morgenstern I."/>
            <person name="Morin E."/>
            <person name="Murat C."/>
            <person name="Nagy L.G."/>
            <person name="Nolan M."/>
            <person name="Ohm R.A."/>
            <person name="Patyshakuliyeva A."/>
            <person name="Rokas A."/>
            <person name="Ruiz-Duenas F.J."/>
            <person name="Sabat G."/>
            <person name="Salamov A."/>
            <person name="Samejima M."/>
            <person name="Schmutz J."/>
            <person name="Slot J.C."/>
            <person name="St John F."/>
            <person name="Stenlid J."/>
            <person name="Sun H."/>
            <person name="Sun S."/>
            <person name="Syed K."/>
            <person name="Tsang A."/>
            <person name="Wiebenga A."/>
            <person name="Young D."/>
            <person name="Pisabarro A."/>
            <person name="Eastwood D.C."/>
            <person name="Martin F."/>
            <person name="Cullen D."/>
            <person name="Grigoriev I.V."/>
            <person name="Hibbett D.S."/>
        </authorList>
    </citation>
    <scope>NUCLEOTIDE SEQUENCE [LARGE SCALE GENOMIC DNA]</scope>
    <source>
        <strain evidence="5">TFB10046</strain>
    </source>
</reference>
<dbReference type="SUPFAM" id="SSF50978">
    <property type="entry name" value="WD40 repeat-like"/>
    <property type="match status" value="1"/>
</dbReference>
<dbReference type="GO" id="GO:0005634">
    <property type="term" value="C:nucleus"/>
    <property type="evidence" value="ECO:0007669"/>
    <property type="project" value="TreeGrafter"/>
</dbReference>
<dbReference type="GO" id="GO:1990234">
    <property type="term" value="C:transferase complex"/>
    <property type="evidence" value="ECO:0007669"/>
    <property type="project" value="UniProtKB-ARBA"/>
</dbReference>
<evidence type="ECO:0000256" key="1">
    <source>
        <dbReference type="ARBA" id="ARBA00022574"/>
    </source>
</evidence>
<name>J0D121_AURST</name>
<proteinExistence type="predicted"/>
<dbReference type="SMART" id="SM00320">
    <property type="entry name" value="WD40"/>
    <property type="match status" value="4"/>
</dbReference>
<dbReference type="Proteomes" id="UP000006514">
    <property type="component" value="Unassembled WGS sequence"/>
</dbReference>
<dbReference type="AlphaFoldDB" id="J0D121"/>
<dbReference type="InterPro" id="IPR001680">
    <property type="entry name" value="WD40_rpt"/>
</dbReference>
<dbReference type="PANTHER" id="PTHR22847:SF637">
    <property type="entry name" value="WD REPEAT DOMAIN 5B"/>
    <property type="match status" value="1"/>
</dbReference>
<feature type="repeat" description="WD" evidence="3">
    <location>
        <begin position="78"/>
        <end position="119"/>
    </location>
</feature>
<feature type="repeat" description="WD" evidence="3">
    <location>
        <begin position="33"/>
        <end position="76"/>
    </location>
</feature>
<feature type="non-terminal residue" evidence="4">
    <location>
        <position position="1"/>
    </location>
</feature>
<feature type="repeat" description="WD" evidence="3">
    <location>
        <begin position="1"/>
        <end position="22"/>
    </location>
</feature>
<dbReference type="eggNOG" id="KOG0266">
    <property type="taxonomic scope" value="Eukaryota"/>
</dbReference>
<gene>
    <name evidence="4" type="ORF">AURDEDRAFT_47493</name>
</gene>
<evidence type="ECO:0000313" key="4">
    <source>
        <dbReference type="EMBL" id="EJD39020.1"/>
    </source>
</evidence>
<dbReference type="KEGG" id="adl:AURDEDRAFT_47493"/>
<dbReference type="PROSITE" id="PS50294">
    <property type="entry name" value="WD_REPEATS_REGION"/>
    <property type="match status" value="3"/>
</dbReference>
<dbReference type="PROSITE" id="PS50082">
    <property type="entry name" value="WD_REPEATS_2"/>
    <property type="match status" value="4"/>
</dbReference>
<sequence>AISQYGLQIAVGSEDGSIRRWDALSGAAIGGPMLGHTDGVESLAYSHGSSRARIVSGSTDNTIRVWDAGTGESVGTPIEGHQGWVLAVAFSQGGSCIASGSQDKTIRLWNSVSGAQLTTLVGHEDWVRAVCFVPGGEKLLSGSWSIRDRTLCVWNITTRQLLHRLPGFSPASRSMTVSPCGRYAAARSYFTDYSLHVLDIEAGCSVGTSLTGHTETVTSIAFSPDGTHIISGSFDGFVRIWD</sequence>
<dbReference type="Pfam" id="PF00400">
    <property type="entry name" value="WD40"/>
    <property type="match status" value="5"/>
</dbReference>
<accession>J0D121</accession>
<dbReference type="Gene3D" id="2.130.10.10">
    <property type="entry name" value="YVTN repeat-like/Quinoprotein amine dehydrogenase"/>
    <property type="match status" value="2"/>
</dbReference>
<dbReference type="EMBL" id="JH687817">
    <property type="protein sequence ID" value="EJD39020.1"/>
    <property type="molecule type" value="Genomic_DNA"/>
</dbReference>
<dbReference type="InterPro" id="IPR015943">
    <property type="entry name" value="WD40/YVTN_repeat-like_dom_sf"/>
</dbReference>
<organism evidence="4 5">
    <name type="scientific">Auricularia subglabra (strain TFB-10046 / SS5)</name>
    <name type="common">White-rot fungus</name>
    <name type="synonym">Auricularia delicata (strain TFB10046)</name>
    <dbReference type="NCBI Taxonomy" id="717982"/>
    <lineage>
        <taxon>Eukaryota</taxon>
        <taxon>Fungi</taxon>
        <taxon>Dikarya</taxon>
        <taxon>Basidiomycota</taxon>
        <taxon>Agaricomycotina</taxon>
        <taxon>Agaricomycetes</taxon>
        <taxon>Auriculariales</taxon>
        <taxon>Auriculariaceae</taxon>
        <taxon>Auricularia</taxon>
    </lineage>
</organism>
<dbReference type="InParanoid" id="J0D121"/>
<dbReference type="CDD" id="cd00200">
    <property type="entry name" value="WD40"/>
    <property type="match status" value="1"/>
</dbReference>
<dbReference type="OrthoDB" id="19711at2759"/>
<dbReference type="PRINTS" id="PR00320">
    <property type="entry name" value="GPROTEINBRPT"/>
</dbReference>
<evidence type="ECO:0000256" key="2">
    <source>
        <dbReference type="ARBA" id="ARBA00022737"/>
    </source>
</evidence>
<evidence type="ECO:0000256" key="3">
    <source>
        <dbReference type="PROSITE-ProRule" id="PRU00221"/>
    </source>
</evidence>
<evidence type="ECO:0000313" key="5">
    <source>
        <dbReference type="Proteomes" id="UP000006514"/>
    </source>
</evidence>
<keyword evidence="2" id="KW-0677">Repeat</keyword>
<dbReference type="PANTHER" id="PTHR22847">
    <property type="entry name" value="WD40 REPEAT PROTEIN"/>
    <property type="match status" value="1"/>
</dbReference>
<keyword evidence="1 3" id="KW-0853">WD repeat</keyword>
<feature type="repeat" description="WD" evidence="3">
    <location>
        <begin position="210"/>
        <end position="242"/>
    </location>
</feature>
<dbReference type="InterPro" id="IPR036322">
    <property type="entry name" value="WD40_repeat_dom_sf"/>
</dbReference>
<protein>
    <submittedName>
        <fullName evidence="4">WD40 repeat-like protein</fullName>
    </submittedName>
</protein>
<keyword evidence="5" id="KW-1185">Reference proteome</keyword>
<feature type="non-terminal residue" evidence="4">
    <location>
        <position position="242"/>
    </location>
</feature>